<dbReference type="WBParaSite" id="MhA1_Contig2291.frz3.gene3">
    <property type="protein sequence ID" value="MhA1_Contig2291.frz3.gene3"/>
    <property type="gene ID" value="MhA1_Contig2291.frz3.gene3"/>
</dbReference>
<reference evidence="2" key="1">
    <citation type="submission" date="2016-11" db="UniProtKB">
        <authorList>
            <consortium name="WormBaseParasite"/>
        </authorList>
    </citation>
    <scope>IDENTIFICATION</scope>
</reference>
<sequence length="142" mass="16512">MTILHNKTQKLHMIPSCKHFIHKKCANERIQKLHKNRIKRSNDDEMEGNYQNNSSARIYGYDFFKFPFNPPSPYSYLNEHVDIINNSNSSSDKEINDLETKINKEEEHSNTLSPNIIINKGNKCPVNDCNSFVQLKKNSNGK</sequence>
<name>A0A1I8BHN5_MELHA</name>
<accession>A0A1I8BHN5</accession>
<dbReference type="AlphaFoldDB" id="A0A1I8BHN5"/>
<proteinExistence type="predicted"/>
<organism evidence="1 2">
    <name type="scientific">Meloidogyne hapla</name>
    <name type="common">Root-knot nematode worm</name>
    <dbReference type="NCBI Taxonomy" id="6305"/>
    <lineage>
        <taxon>Eukaryota</taxon>
        <taxon>Metazoa</taxon>
        <taxon>Ecdysozoa</taxon>
        <taxon>Nematoda</taxon>
        <taxon>Chromadorea</taxon>
        <taxon>Rhabditida</taxon>
        <taxon>Tylenchina</taxon>
        <taxon>Tylenchomorpha</taxon>
        <taxon>Tylenchoidea</taxon>
        <taxon>Meloidogynidae</taxon>
        <taxon>Meloidogyninae</taxon>
        <taxon>Meloidogyne</taxon>
    </lineage>
</organism>
<keyword evidence="1" id="KW-1185">Reference proteome</keyword>
<evidence type="ECO:0000313" key="2">
    <source>
        <dbReference type="WBParaSite" id="MhA1_Contig2291.frz3.gene3"/>
    </source>
</evidence>
<dbReference type="Proteomes" id="UP000095281">
    <property type="component" value="Unplaced"/>
</dbReference>
<evidence type="ECO:0000313" key="1">
    <source>
        <dbReference type="Proteomes" id="UP000095281"/>
    </source>
</evidence>
<protein>
    <submittedName>
        <fullName evidence="2">RING-type domain-containing protein</fullName>
    </submittedName>
</protein>